<feature type="transmembrane region" description="Helical" evidence="9">
    <location>
        <begin position="51"/>
        <end position="69"/>
    </location>
</feature>
<comment type="subcellular location">
    <subcellularLocation>
        <location evidence="1 9">Cell inner membrane</location>
        <topology evidence="1 9">Multi-pass membrane protein</topology>
    </subcellularLocation>
</comment>
<evidence type="ECO:0000313" key="11">
    <source>
        <dbReference type="EMBL" id="EKV27718.1"/>
    </source>
</evidence>
<evidence type="ECO:0000256" key="2">
    <source>
        <dbReference type="ARBA" id="ARBA00022448"/>
    </source>
</evidence>
<keyword evidence="3" id="KW-1003">Cell membrane</keyword>
<evidence type="ECO:0000259" key="10">
    <source>
        <dbReference type="Pfam" id="PF04290"/>
    </source>
</evidence>
<dbReference type="GO" id="GO:0022857">
    <property type="term" value="F:transmembrane transporter activity"/>
    <property type="evidence" value="ECO:0007669"/>
    <property type="project" value="UniProtKB-UniRule"/>
</dbReference>
<dbReference type="EMBL" id="ANHY01000018">
    <property type="protein sequence ID" value="EKV27718.1"/>
    <property type="molecule type" value="Genomic_DNA"/>
</dbReference>
<dbReference type="STRING" id="1238182.C882_1313"/>
<dbReference type="InterPro" id="IPR055348">
    <property type="entry name" value="DctQ"/>
</dbReference>
<sequence>MMRWLLRLHDGLTRLTFWGATLCVAYLTLVTSWEVFGRYVLATPSDWAPDTAAIAFALVSFLAVPMLTWKHGHASMTFIVDAAPVPVALWMRRLTLCVGAVACGLCAWYGGIETLRQIESGVMVVAVTPIPKWIVSGAIVYGLGSAALYFLRHLASTFIAPAATETEEAEWTGT</sequence>
<dbReference type="PANTHER" id="PTHR35011:SF10">
    <property type="entry name" value="TRAP TRANSPORTER SMALL PERMEASE PROTEIN"/>
    <property type="match status" value="1"/>
</dbReference>
<feature type="transmembrane region" description="Helical" evidence="9">
    <location>
        <begin position="12"/>
        <end position="31"/>
    </location>
</feature>
<feature type="transmembrane region" description="Helical" evidence="9">
    <location>
        <begin position="130"/>
        <end position="151"/>
    </location>
</feature>
<reference evidence="11 12" key="1">
    <citation type="journal article" date="2013" name="Genome Announc.">
        <title>Draft Genome Sequence of an Alphaproteobacterium, Caenispirillum salinarum AK4(T), Isolated from a Solar Saltern.</title>
        <authorList>
            <person name="Khatri I."/>
            <person name="Singh A."/>
            <person name="Korpole S."/>
            <person name="Pinnaka A.K."/>
            <person name="Subramanian S."/>
        </authorList>
    </citation>
    <scope>NUCLEOTIDE SEQUENCE [LARGE SCALE GENOMIC DNA]</scope>
    <source>
        <strain evidence="11 12">AK4</strain>
    </source>
</reference>
<comment type="subunit">
    <text evidence="9">The complex comprises the extracytoplasmic solute receptor protein and the two transmembrane proteins.</text>
</comment>
<name>K9HAX4_9PROT</name>
<evidence type="ECO:0000313" key="12">
    <source>
        <dbReference type="Proteomes" id="UP000009881"/>
    </source>
</evidence>
<dbReference type="Proteomes" id="UP000009881">
    <property type="component" value="Unassembled WGS sequence"/>
</dbReference>
<keyword evidence="2 9" id="KW-0813">Transport</keyword>
<dbReference type="RefSeq" id="WP_009541969.1">
    <property type="nucleotide sequence ID" value="NZ_ANHY01000018.1"/>
</dbReference>
<dbReference type="GO" id="GO:0015740">
    <property type="term" value="P:C4-dicarboxylate transport"/>
    <property type="evidence" value="ECO:0007669"/>
    <property type="project" value="TreeGrafter"/>
</dbReference>
<evidence type="ECO:0000256" key="7">
    <source>
        <dbReference type="ARBA" id="ARBA00023136"/>
    </source>
</evidence>
<comment type="function">
    <text evidence="9">Part of the tripartite ATP-independent periplasmic (TRAP) transport system.</text>
</comment>
<evidence type="ECO:0000256" key="6">
    <source>
        <dbReference type="ARBA" id="ARBA00022989"/>
    </source>
</evidence>
<dbReference type="eggNOG" id="ENOG5033UQJ">
    <property type="taxonomic scope" value="Bacteria"/>
</dbReference>
<evidence type="ECO:0000256" key="4">
    <source>
        <dbReference type="ARBA" id="ARBA00022519"/>
    </source>
</evidence>
<protein>
    <recommendedName>
        <fullName evidence="9">TRAP transporter small permease protein</fullName>
    </recommendedName>
</protein>
<evidence type="ECO:0000256" key="9">
    <source>
        <dbReference type="RuleBase" id="RU369079"/>
    </source>
</evidence>
<evidence type="ECO:0000256" key="1">
    <source>
        <dbReference type="ARBA" id="ARBA00004429"/>
    </source>
</evidence>
<gene>
    <name evidence="11" type="ORF">C882_1313</name>
</gene>
<feature type="transmembrane region" description="Helical" evidence="9">
    <location>
        <begin position="90"/>
        <end position="110"/>
    </location>
</feature>
<keyword evidence="5 9" id="KW-0812">Transmembrane</keyword>
<keyword evidence="7 9" id="KW-0472">Membrane</keyword>
<feature type="domain" description="Tripartite ATP-independent periplasmic transporters DctQ component" evidence="10">
    <location>
        <begin position="27"/>
        <end position="157"/>
    </location>
</feature>
<organism evidence="11 12">
    <name type="scientific">Caenispirillum salinarum AK4</name>
    <dbReference type="NCBI Taxonomy" id="1238182"/>
    <lineage>
        <taxon>Bacteria</taxon>
        <taxon>Pseudomonadati</taxon>
        <taxon>Pseudomonadota</taxon>
        <taxon>Alphaproteobacteria</taxon>
        <taxon>Rhodospirillales</taxon>
        <taxon>Novispirillaceae</taxon>
        <taxon>Caenispirillum</taxon>
    </lineage>
</organism>
<keyword evidence="12" id="KW-1185">Reference proteome</keyword>
<comment type="caution">
    <text evidence="11">The sequence shown here is derived from an EMBL/GenBank/DDBJ whole genome shotgun (WGS) entry which is preliminary data.</text>
</comment>
<keyword evidence="6 9" id="KW-1133">Transmembrane helix</keyword>
<evidence type="ECO:0000256" key="8">
    <source>
        <dbReference type="ARBA" id="ARBA00038436"/>
    </source>
</evidence>
<dbReference type="AlphaFoldDB" id="K9HAX4"/>
<comment type="similarity">
    <text evidence="8 9">Belongs to the TRAP transporter small permease family.</text>
</comment>
<dbReference type="GO" id="GO:0005886">
    <property type="term" value="C:plasma membrane"/>
    <property type="evidence" value="ECO:0007669"/>
    <property type="project" value="UniProtKB-SubCell"/>
</dbReference>
<keyword evidence="4 9" id="KW-0997">Cell inner membrane</keyword>
<dbReference type="Pfam" id="PF04290">
    <property type="entry name" value="DctQ"/>
    <property type="match status" value="1"/>
</dbReference>
<dbReference type="PANTHER" id="PTHR35011">
    <property type="entry name" value="2,3-DIKETO-L-GULONATE TRAP TRANSPORTER SMALL PERMEASE PROTEIN YIAM"/>
    <property type="match status" value="1"/>
</dbReference>
<evidence type="ECO:0000256" key="3">
    <source>
        <dbReference type="ARBA" id="ARBA00022475"/>
    </source>
</evidence>
<proteinExistence type="inferred from homology"/>
<dbReference type="InterPro" id="IPR007387">
    <property type="entry name" value="TRAP_DctQ"/>
</dbReference>
<accession>K9HAX4</accession>
<evidence type="ECO:0000256" key="5">
    <source>
        <dbReference type="ARBA" id="ARBA00022692"/>
    </source>
</evidence>